<dbReference type="InterPro" id="IPR043519">
    <property type="entry name" value="NT_sf"/>
</dbReference>
<accession>A0A1F7UI39</accession>
<evidence type="ECO:0000259" key="1">
    <source>
        <dbReference type="Pfam" id="PF18765"/>
    </source>
</evidence>
<comment type="caution">
    <text evidence="2">The sequence shown here is derived from an EMBL/GenBank/DDBJ whole genome shotgun (WGS) entry which is preliminary data.</text>
</comment>
<reference evidence="2 3" key="1">
    <citation type="journal article" date="2016" name="Nat. Commun.">
        <title>Thousands of microbial genomes shed light on interconnected biogeochemical processes in an aquifer system.</title>
        <authorList>
            <person name="Anantharaman K."/>
            <person name="Brown C.T."/>
            <person name="Hug L.A."/>
            <person name="Sharon I."/>
            <person name="Castelle C.J."/>
            <person name="Probst A.J."/>
            <person name="Thomas B.C."/>
            <person name="Singh A."/>
            <person name="Wilkins M.J."/>
            <person name="Karaoz U."/>
            <person name="Brodie E.L."/>
            <person name="Williams K.H."/>
            <person name="Hubbard S.S."/>
            <person name="Banfield J.F."/>
        </authorList>
    </citation>
    <scope>NUCLEOTIDE SEQUENCE [LARGE SCALE GENOMIC DNA]</scope>
</reference>
<evidence type="ECO:0000313" key="3">
    <source>
        <dbReference type="Proteomes" id="UP000176604"/>
    </source>
</evidence>
<dbReference type="AlphaFoldDB" id="A0A1F7UI39"/>
<dbReference type="EMBL" id="MGEF01000047">
    <property type="protein sequence ID" value="OGL77941.1"/>
    <property type="molecule type" value="Genomic_DNA"/>
</dbReference>
<dbReference type="InterPro" id="IPR041633">
    <property type="entry name" value="Polbeta"/>
</dbReference>
<dbReference type="Proteomes" id="UP000176604">
    <property type="component" value="Unassembled WGS sequence"/>
</dbReference>
<proteinExistence type="predicted"/>
<gene>
    <name evidence="2" type="ORF">A3J43_00385</name>
</gene>
<feature type="domain" description="Polymerase beta nucleotidyltransferase" evidence="1">
    <location>
        <begin position="8"/>
        <end position="90"/>
    </location>
</feature>
<organism evidence="2 3">
    <name type="scientific">Candidatus Uhrbacteria bacterium RIFCSPHIGHO2_12_FULL_54_23</name>
    <dbReference type="NCBI Taxonomy" id="1802397"/>
    <lineage>
        <taxon>Bacteria</taxon>
        <taxon>Candidatus Uhriibacteriota</taxon>
    </lineage>
</organism>
<sequence>MIQQQYCEQIQDYVRRRFSLKETKAFVYGSSLRKDRFYDIDIGLTGAVNPTALARLREDFEEGNFPYKVDVVDFTSVDPTFKERIMSDAVLWLE</sequence>
<name>A0A1F7UI39_9BACT</name>
<dbReference type="STRING" id="1802397.A3J43_00385"/>
<protein>
    <recommendedName>
        <fullName evidence="1">Polymerase beta nucleotidyltransferase domain-containing protein</fullName>
    </recommendedName>
</protein>
<dbReference type="Pfam" id="PF18765">
    <property type="entry name" value="Polbeta"/>
    <property type="match status" value="1"/>
</dbReference>
<evidence type="ECO:0000313" key="2">
    <source>
        <dbReference type="EMBL" id="OGL77941.1"/>
    </source>
</evidence>
<dbReference type="SUPFAM" id="SSF81301">
    <property type="entry name" value="Nucleotidyltransferase"/>
    <property type="match status" value="1"/>
</dbReference>
<dbReference type="Gene3D" id="3.30.460.10">
    <property type="entry name" value="Beta Polymerase, domain 2"/>
    <property type="match status" value="1"/>
</dbReference>